<keyword evidence="1" id="KW-0812">Transmembrane</keyword>
<dbReference type="RefSeq" id="WP_165095284.1">
    <property type="nucleotide sequence ID" value="NZ_CP049056.1"/>
</dbReference>
<dbReference type="KEGG" id="hdh:G5B40_03955"/>
<name>A0A7L5BVX3_9RHOB</name>
<organism evidence="2 3">
    <name type="scientific">Pikeienuella piscinae</name>
    <dbReference type="NCBI Taxonomy" id="2748098"/>
    <lineage>
        <taxon>Bacteria</taxon>
        <taxon>Pseudomonadati</taxon>
        <taxon>Pseudomonadota</taxon>
        <taxon>Alphaproteobacteria</taxon>
        <taxon>Rhodobacterales</taxon>
        <taxon>Paracoccaceae</taxon>
        <taxon>Pikeienuella</taxon>
    </lineage>
</organism>
<keyword evidence="2" id="KW-0418">Kinase</keyword>
<dbReference type="AlphaFoldDB" id="A0A7L5BVX3"/>
<gene>
    <name evidence="2" type="ORF">G5B40_03955</name>
</gene>
<dbReference type="Pfam" id="PF20044">
    <property type="entry name" value="DUF6446"/>
    <property type="match status" value="1"/>
</dbReference>
<evidence type="ECO:0000256" key="1">
    <source>
        <dbReference type="SAM" id="Phobius"/>
    </source>
</evidence>
<protein>
    <submittedName>
        <fullName evidence="2">Histidine kinase</fullName>
    </submittedName>
</protein>
<evidence type="ECO:0000313" key="3">
    <source>
        <dbReference type="Proteomes" id="UP000503336"/>
    </source>
</evidence>
<dbReference type="Proteomes" id="UP000503336">
    <property type="component" value="Chromosome"/>
</dbReference>
<proteinExistence type="predicted"/>
<keyword evidence="1" id="KW-0472">Membrane</keyword>
<dbReference type="EMBL" id="CP049056">
    <property type="protein sequence ID" value="QIE54667.1"/>
    <property type="molecule type" value="Genomic_DNA"/>
</dbReference>
<keyword evidence="3" id="KW-1185">Reference proteome</keyword>
<keyword evidence="2" id="KW-0808">Transferase</keyword>
<keyword evidence="1" id="KW-1133">Transmembrane helix</keyword>
<sequence length="160" mass="17034">MNGRFIVIGLALFALVFGAALWWFQTRGYYHEVTGVTSVTVAGAAVPVSDYQGIDADTSPLKMRGCFRAEGLSGPEAPEAEPHIAPGWFECFDAGAITADLASGAATAVRAASNEPHGFDRIIAVYPDGRAFQWRQINRCGKAEFAGDPPPEGCRAPETD</sequence>
<dbReference type="GO" id="GO:0016301">
    <property type="term" value="F:kinase activity"/>
    <property type="evidence" value="ECO:0007669"/>
    <property type="project" value="UniProtKB-KW"/>
</dbReference>
<feature type="transmembrane region" description="Helical" evidence="1">
    <location>
        <begin position="6"/>
        <end position="24"/>
    </location>
</feature>
<reference evidence="2 3" key="1">
    <citation type="submission" date="2020-02" db="EMBL/GenBank/DDBJ databases">
        <title>complete genome sequence of Rhodobacteraceae bacterium.</title>
        <authorList>
            <person name="Park J."/>
            <person name="Kim Y.-S."/>
            <person name="Kim K.-H."/>
        </authorList>
    </citation>
    <scope>NUCLEOTIDE SEQUENCE [LARGE SCALE GENOMIC DNA]</scope>
    <source>
        <strain evidence="2 3">RR4-56</strain>
    </source>
</reference>
<accession>A0A7L5BVX3</accession>
<evidence type="ECO:0000313" key="2">
    <source>
        <dbReference type="EMBL" id="QIE54667.1"/>
    </source>
</evidence>
<dbReference type="InterPro" id="IPR045616">
    <property type="entry name" value="DUF6446"/>
</dbReference>